<keyword evidence="2" id="KW-1185">Reference proteome</keyword>
<reference evidence="1 2" key="1">
    <citation type="submission" date="2018-10" db="EMBL/GenBank/DDBJ databases">
        <title>Isolation, diversity and antibacterial activity of antinobacteria from the wheat rhizosphere soil.</title>
        <authorList>
            <person name="Sun T."/>
        </authorList>
    </citation>
    <scope>NUCLEOTIDE SEQUENCE [LARGE SCALE GENOMIC DNA]</scope>
    <source>
        <strain evidence="1 2">SJ-23</strain>
    </source>
</reference>
<proteinExistence type="predicted"/>
<comment type="caution">
    <text evidence="1">The sequence shown here is derived from an EMBL/GenBank/DDBJ whole genome shotgun (WGS) entry which is preliminary data.</text>
</comment>
<protein>
    <submittedName>
        <fullName evidence="1">Uncharacterized protein</fullName>
    </submittedName>
</protein>
<dbReference type="Proteomes" id="UP000275048">
    <property type="component" value="Unassembled WGS sequence"/>
</dbReference>
<sequence>MDRIRYAGGELLTGSEIAEAVVAYAAALGRSNSAASIDIPVRTNGGTTRRAHLLVGPASQLVTEPVDTDLEELVDAALVAELRAATTALVPHPLVDRMQIDDADTDELEWPPAR</sequence>
<evidence type="ECO:0000313" key="2">
    <source>
        <dbReference type="Proteomes" id="UP000275048"/>
    </source>
</evidence>
<dbReference type="RefSeq" id="WP_122937850.1">
    <property type="nucleotide sequence ID" value="NZ_JBHSNT010000099.1"/>
</dbReference>
<accession>A0A3M8A4B7</accession>
<gene>
    <name evidence="1" type="ORF">EDM22_14765</name>
</gene>
<organism evidence="1 2">
    <name type="scientific">Agromyces tardus</name>
    <dbReference type="NCBI Taxonomy" id="2583849"/>
    <lineage>
        <taxon>Bacteria</taxon>
        <taxon>Bacillati</taxon>
        <taxon>Actinomycetota</taxon>
        <taxon>Actinomycetes</taxon>
        <taxon>Micrococcales</taxon>
        <taxon>Microbacteriaceae</taxon>
        <taxon>Agromyces</taxon>
    </lineage>
</organism>
<dbReference type="AlphaFoldDB" id="A0A3M8A4B7"/>
<dbReference type="OrthoDB" id="5119511at2"/>
<evidence type="ECO:0000313" key="1">
    <source>
        <dbReference type="EMBL" id="RNB46053.1"/>
    </source>
</evidence>
<dbReference type="EMBL" id="RHHB01000038">
    <property type="protein sequence ID" value="RNB46053.1"/>
    <property type="molecule type" value="Genomic_DNA"/>
</dbReference>
<name>A0A3M8A4B7_9MICO</name>